<keyword evidence="5" id="KW-1185">Reference proteome</keyword>
<feature type="domain" description="Fibronectin type-III" evidence="3">
    <location>
        <begin position="313"/>
        <end position="410"/>
    </location>
</feature>
<dbReference type="Proteomes" id="UP000474175">
    <property type="component" value="Unassembled WGS sequence"/>
</dbReference>
<dbReference type="Pfam" id="PF20009">
    <property type="entry name" value="GEVED"/>
    <property type="match status" value="1"/>
</dbReference>
<dbReference type="CDD" id="cd00063">
    <property type="entry name" value="FN3"/>
    <property type="match status" value="1"/>
</dbReference>
<sequence>MVNFIRLLVLSACFLVSVTVSAQRTPPADPPLCATPDLTRDELRALNAAATFALTMKQASGTAVSGITYVPIKPHIYRRSNGTGGMTLNKLNNVMAITNSYYMLNGSGIQFYFCGTTPDYIDNDALYNSFQAYVETSANGRDALNAMNLYYVNAFSQSGLGGYAYFPNNTIQSTRSFILNEADEVDLANRLLPHEIGHNFSLYHTFGNSNSSTNELVTRGPGANCLTAGDELCDTPADPYGKTGASIIRINGCDVYKDDGAVDAQGQRYVPSMTNIMSYYFPCTHDFTPGQYERIQAGLALRQSHTAYTLNCPPTTVAAPTNVTAVASNGSIVITWQDNGSSEMGYFIERSTSSTSGFVPIGGVGTNVTTYTDVTAAAVMTYYYRVRPSNSTTQGVSGVASVFSPGCRPIYGPSNCTEGDGLSSFVFNGTTLSQNLGCSTGGYNSSTIVTTTVTQGQSYSFNGTLLSSTYQEGVSIWADFNRNGAFTSDELVYQTPTTINQPFSGSISFPSSLSAGPITIRVVVAYNTVPNDPCGIYLYGETEDYQLLVAQPASADLSLTMQTSTRTLLVNQPVNFSVTIQNDGPNQATGVSWQNRLPPNVSFVSADAGVVSSGSAVSGSGISINSGASATFVYQVRPTQPGTYINAAQIIASNQLDPDSEPNSGTGDGQDDAATIDIRTISSAAGSVFTSPNPNQTPLPAVLSSQPPTDPNKADLSLAMMVDKRTAQLGQPVTFTIVISNAGGSSASAVVVRDTLRGFTFLSSPSGATIVGSGSGYTILEATVNTINAGNSAFILFSATPTISGSVVSRAQIWSTPTPDPDSRPGSVTPTGNNFNGEDDTAWIDLRITP</sequence>
<feature type="compositionally biased region" description="Polar residues" evidence="1">
    <location>
        <begin position="686"/>
        <end position="707"/>
    </location>
</feature>
<organism evidence="4 5">
    <name type="scientific">Spirosoma terrae</name>
    <dbReference type="NCBI Taxonomy" id="1968276"/>
    <lineage>
        <taxon>Bacteria</taxon>
        <taxon>Pseudomonadati</taxon>
        <taxon>Bacteroidota</taxon>
        <taxon>Cytophagia</taxon>
        <taxon>Cytophagales</taxon>
        <taxon>Cytophagaceae</taxon>
        <taxon>Spirosoma</taxon>
    </lineage>
</organism>
<evidence type="ECO:0000313" key="4">
    <source>
        <dbReference type="EMBL" id="NDU93770.1"/>
    </source>
</evidence>
<feature type="region of interest" description="Disordered" evidence="1">
    <location>
        <begin position="814"/>
        <end position="839"/>
    </location>
</feature>
<dbReference type="SUPFAM" id="SSF49265">
    <property type="entry name" value="Fibronectin type III"/>
    <property type="match status" value="1"/>
</dbReference>
<dbReference type="Pfam" id="PF13582">
    <property type="entry name" value="Reprolysin_3"/>
    <property type="match status" value="1"/>
</dbReference>
<dbReference type="AlphaFoldDB" id="A0A6L9L0F2"/>
<feature type="signal peptide" evidence="2">
    <location>
        <begin position="1"/>
        <end position="22"/>
    </location>
</feature>
<feature type="compositionally biased region" description="Polar residues" evidence="1">
    <location>
        <begin position="826"/>
        <end position="836"/>
    </location>
</feature>
<dbReference type="NCBIfam" id="TIGR01451">
    <property type="entry name" value="B_ant_repeat"/>
    <property type="match status" value="2"/>
</dbReference>
<dbReference type="InterPro" id="IPR013783">
    <property type="entry name" value="Ig-like_fold"/>
</dbReference>
<dbReference type="EMBL" id="JAAFZH010000001">
    <property type="protein sequence ID" value="NDU93770.1"/>
    <property type="molecule type" value="Genomic_DNA"/>
</dbReference>
<evidence type="ECO:0000313" key="5">
    <source>
        <dbReference type="Proteomes" id="UP000474175"/>
    </source>
</evidence>
<dbReference type="GO" id="GO:0008237">
    <property type="term" value="F:metallopeptidase activity"/>
    <property type="evidence" value="ECO:0007669"/>
    <property type="project" value="InterPro"/>
</dbReference>
<comment type="caution">
    <text evidence="4">The sequence shown here is derived from an EMBL/GenBank/DDBJ whole genome shotgun (WGS) entry which is preliminary data.</text>
</comment>
<dbReference type="InterPro" id="IPR003961">
    <property type="entry name" value="FN3_dom"/>
</dbReference>
<keyword evidence="2" id="KW-0732">Signal</keyword>
<dbReference type="Gene3D" id="2.60.40.10">
    <property type="entry name" value="Immunoglobulins"/>
    <property type="match status" value="3"/>
</dbReference>
<name>A0A6L9L0F2_9BACT</name>
<dbReference type="PANTHER" id="PTHR34819">
    <property type="entry name" value="LARGE CYSTEINE-RICH PERIPLASMIC PROTEIN OMCB"/>
    <property type="match status" value="1"/>
</dbReference>
<dbReference type="Gene3D" id="3.40.390.10">
    <property type="entry name" value="Collagenase (Catalytic Domain)"/>
    <property type="match status" value="1"/>
</dbReference>
<reference evidence="4 5" key="1">
    <citation type="submission" date="2020-02" db="EMBL/GenBank/DDBJ databases">
        <title>Draft genome sequence of two Spirosoma agri KCTC 52727 and Spirosoma terrae KCTC 52035.</title>
        <authorList>
            <person name="Rojas J."/>
            <person name="Ambika Manirajan B."/>
            <person name="Suarez C."/>
            <person name="Ratering S."/>
            <person name="Schnell S."/>
        </authorList>
    </citation>
    <scope>NUCLEOTIDE SEQUENCE [LARGE SCALE GENOMIC DNA]</scope>
    <source>
        <strain evidence="4 5">KCTC 52035</strain>
    </source>
</reference>
<dbReference type="InterPro" id="IPR045474">
    <property type="entry name" value="GEVED"/>
</dbReference>
<dbReference type="SUPFAM" id="SSF55486">
    <property type="entry name" value="Metalloproteases ('zincins'), catalytic domain"/>
    <property type="match status" value="1"/>
</dbReference>
<feature type="chain" id="PRO_5026825648" evidence="2">
    <location>
        <begin position="23"/>
        <end position="850"/>
    </location>
</feature>
<feature type="region of interest" description="Disordered" evidence="1">
    <location>
        <begin position="686"/>
        <end position="713"/>
    </location>
</feature>
<protein>
    <submittedName>
        <fullName evidence="4">DUF11 domain-containing protein</fullName>
    </submittedName>
</protein>
<dbReference type="InterPro" id="IPR051172">
    <property type="entry name" value="Chlamydia_OmcB"/>
</dbReference>
<dbReference type="InterPro" id="IPR047589">
    <property type="entry name" value="DUF11_rpt"/>
</dbReference>
<evidence type="ECO:0000256" key="2">
    <source>
        <dbReference type="SAM" id="SignalP"/>
    </source>
</evidence>
<dbReference type="InterPro" id="IPR001434">
    <property type="entry name" value="OmcB-like_DUF11"/>
</dbReference>
<accession>A0A6L9L0F2</accession>
<dbReference type="InterPro" id="IPR024079">
    <property type="entry name" value="MetalloPept_cat_dom_sf"/>
</dbReference>
<dbReference type="InterPro" id="IPR036116">
    <property type="entry name" value="FN3_sf"/>
</dbReference>
<proteinExistence type="predicted"/>
<gene>
    <name evidence="4" type="ORF">GK108_02710</name>
</gene>
<evidence type="ECO:0000259" key="3">
    <source>
        <dbReference type="PROSITE" id="PS50853"/>
    </source>
</evidence>
<evidence type="ECO:0000256" key="1">
    <source>
        <dbReference type="SAM" id="MobiDB-lite"/>
    </source>
</evidence>
<dbReference type="PANTHER" id="PTHR34819:SF3">
    <property type="entry name" value="CELL SURFACE PROTEIN"/>
    <property type="match status" value="1"/>
</dbReference>
<dbReference type="PROSITE" id="PS50853">
    <property type="entry name" value="FN3"/>
    <property type="match status" value="1"/>
</dbReference>
<dbReference type="Pfam" id="PF01345">
    <property type="entry name" value="DUF11"/>
    <property type="match status" value="2"/>
</dbReference>